<gene>
    <name evidence="10" type="ORF">DIABBA_LOCUS2802</name>
</gene>
<keyword evidence="4" id="KW-0677">Repeat</keyword>
<keyword evidence="8" id="KW-0539">Nucleus</keyword>
<evidence type="ECO:0000256" key="5">
    <source>
        <dbReference type="ARBA" id="ARBA00022833"/>
    </source>
</evidence>
<dbReference type="SUPFAM" id="SSF54928">
    <property type="entry name" value="RNA-binding domain, RBD"/>
    <property type="match status" value="1"/>
</dbReference>
<dbReference type="GO" id="GO:0005634">
    <property type="term" value="C:nucleus"/>
    <property type="evidence" value="ECO:0007669"/>
    <property type="project" value="UniProtKB-SubCell"/>
</dbReference>
<feature type="compositionally biased region" description="Polar residues" evidence="9">
    <location>
        <begin position="181"/>
        <end position="193"/>
    </location>
</feature>
<dbReference type="InterPro" id="IPR000684">
    <property type="entry name" value="RNA_pol_II_repeat_euk"/>
</dbReference>
<keyword evidence="7" id="KW-0804">Transcription</keyword>
<dbReference type="GO" id="GO:0006366">
    <property type="term" value="P:transcription by RNA polymerase II"/>
    <property type="evidence" value="ECO:0007669"/>
    <property type="project" value="InterPro"/>
</dbReference>
<evidence type="ECO:0000256" key="2">
    <source>
        <dbReference type="ARBA" id="ARBA00022553"/>
    </source>
</evidence>
<dbReference type="CDD" id="cd00590">
    <property type="entry name" value="RRM_SF"/>
    <property type="match status" value="1"/>
</dbReference>
<feature type="region of interest" description="Disordered" evidence="9">
    <location>
        <begin position="163"/>
        <end position="251"/>
    </location>
</feature>
<keyword evidence="3" id="KW-0479">Metal-binding</keyword>
<feature type="compositionally biased region" description="Pro residues" evidence="9">
    <location>
        <begin position="239"/>
        <end position="251"/>
    </location>
</feature>
<evidence type="ECO:0000256" key="6">
    <source>
        <dbReference type="ARBA" id="ARBA00023125"/>
    </source>
</evidence>
<feature type="compositionally biased region" description="Low complexity" evidence="9">
    <location>
        <begin position="163"/>
        <end position="180"/>
    </location>
</feature>
<accession>A0A9N9SP22</accession>
<dbReference type="GO" id="GO:0003677">
    <property type="term" value="F:DNA binding"/>
    <property type="evidence" value="ECO:0007669"/>
    <property type="project" value="UniProtKB-KW"/>
</dbReference>
<evidence type="ECO:0000256" key="4">
    <source>
        <dbReference type="ARBA" id="ARBA00022737"/>
    </source>
</evidence>
<keyword evidence="2" id="KW-0597">Phosphoprotein</keyword>
<evidence type="ECO:0000313" key="10">
    <source>
        <dbReference type="EMBL" id="CAG9828923.1"/>
    </source>
</evidence>
<dbReference type="InterPro" id="IPR035979">
    <property type="entry name" value="RBD_domain_sf"/>
</dbReference>
<evidence type="ECO:0000256" key="1">
    <source>
        <dbReference type="ARBA" id="ARBA00004123"/>
    </source>
</evidence>
<proteinExistence type="predicted"/>
<name>A0A9N9SP22_DIABA</name>
<keyword evidence="11" id="KW-1185">Reference proteome</keyword>
<evidence type="ECO:0000256" key="3">
    <source>
        <dbReference type="ARBA" id="ARBA00022723"/>
    </source>
</evidence>
<protein>
    <submittedName>
        <fullName evidence="10">Uncharacterized protein</fullName>
    </submittedName>
</protein>
<dbReference type="OrthoDB" id="6797168at2759"/>
<comment type="subcellular location">
    <subcellularLocation>
        <location evidence="1">Nucleus</location>
    </subcellularLocation>
</comment>
<dbReference type="InterPro" id="IPR012677">
    <property type="entry name" value="Nucleotide-bd_a/b_plait_sf"/>
</dbReference>
<evidence type="ECO:0000256" key="8">
    <source>
        <dbReference type="ARBA" id="ARBA00023242"/>
    </source>
</evidence>
<feature type="compositionally biased region" description="Low complexity" evidence="9">
    <location>
        <begin position="194"/>
        <end position="230"/>
    </location>
</feature>
<keyword evidence="5" id="KW-0862">Zinc</keyword>
<dbReference type="EMBL" id="OU898277">
    <property type="protein sequence ID" value="CAG9828923.1"/>
    <property type="molecule type" value="Genomic_DNA"/>
</dbReference>
<dbReference type="Gene3D" id="3.30.70.330">
    <property type="match status" value="1"/>
</dbReference>
<evidence type="ECO:0000313" key="11">
    <source>
        <dbReference type="Proteomes" id="UP001153709"/>
    </source>
</evidence>
<evidence type="ECO:0000256" key="7">
    <source>
        <dbReference type="ARBA" id="ARBA00023163"/>
    </source>
</evidence>
<reference evidence="10" key="1">
    <citation type="submission" date="2022-01" db="EMBL/GenBank/DDBJ databases">
        <authorList>
            <person name="King R."/>
        </authorList>
    </citation>
    <scope>NUCLEOTIDE SEQUENCE</scope>
</reference>
<dbReference type="PROSITE" id="PS00115">
    <property type="entry name" value="RNA_POL_II_REPEAT"/>
    <property type="match status" value="3"/>
</dbReference>
<evidence type="ECO:0000256" key="9">
    <source>
        <dbReference type="SAM" id="MobiDB-lite"/>
    </source>
</evidence>
<dbReference type="GO" id="GO:0046872">
    <property type="term" value="F:metal ion binding"/>
    <property type="evidence" value="ECO:0007669"/>
    <property type="project" value="UniProtKB-KW"/>
</dbReference>
<dbReference type="AlphaFoldDB" id="A0A9N9SP22"/>
<sequence length="251" mass="28346">MVKRTRCARFVNLTKGTTPDELIQHIQRFVPSIANVEKVYMSEDCHLQLIFAYVIFKCHDDATRVASRLNQTKWKKLCLNVETIGPYLEYTEYNNEEELPEGPAIKRIKREIDLNLSDVEVDMDDLYARYSSYNSPIYRPCSPNYEITYPGYSSGSLDYLPSSPSYMPSSPSYRPTSPESTNPNYMPTGPNYNPTSPSYSPTSPSYSPTSPSYSPTSPSYRPTSPESTSPNYSPTSPLYRPPSPSFSPTSP</sequence>
<dbReference type="Proteomes" id="UP001153709">
    <property type="component" value="Chromosome 2"/>
</dbReference>
<keyword evidence="6" id="KW-0238">DNA-binding</keyword>
<organism evidence="10 11">
    <name type="scientific">Diabrotica balteata</name>
    <name type="common">Banded cucumber beetle</name>
    <dbReference type="NCBI Taxonomy" id="107213"/>
    <lineage>
        <taxon>Eukaryota</taxon>
        <taxon>Metazoa</taxon>
        <taxon>Ecdysozoa</taxon>
        <taxon>Arthropoda</taxon>
        <taxon>Hexapoda</taxon>
        <taxon>Insecta</taxon>
        <taxon>Pterygota</taxon>
        <taxon>Neoptera</taxon>
        <taxon>Endopterygota</taxon>
        <taxon>Coleoptera</taxon>
        <taxon>Polyphaga</taxon>
        <taxon>Cucujiformia</taxon>
        <taxon>Chrysomeloidea</taxon>
        <taxon>Chrysomelidae</taxon>
        <taxon>Galerucinae</taxon>
        <taxon>Diabroticina</taxon>
        <taxon>Diabroticites</taxon>
        <taxon>Diabrotica</taxon>
    </lineage>
</organism>